<reference evidence="2" key="2">
    <citation type="submission" date="2017-12" db="EMBL/GenBank/DDBJ databases">
        <title>Genome sequence of the Bar-tailed Godwit (Limosa lapponica baueri).</title>
        <authorList>
            <person name="Lima N.C.B."/>
            <person name="Parody-Merino A.M."/>
            <person name="Battley P.F."/>
            <person name="Fidler A.E."/>
            <person name="Prosdocimi F."/>
        </authorList>
    </citation>
    <scope>NUCLEOTIDE SEQUENCE [LARGE SCALE GENOMIC DNA]</scope>
</reference>
<dbReference type="AlphaFoldDB" id="A0A2I0T4F0"/>
<gene>
    <name evidence="1" type="ORF">llap_21022</name>
</gene>
<dbReference type="EMBL" id="KZ519635">
    <property type="protein sequence ID" value="PKU28674.1"/>
    <property type="molecule type" value="Genomic_DNA"/>
</dbReference>
<reference evidence="2" key="1">
    <citation type="submission" date="2017-11" db="EMBL/GenBank/DDBJ databases">
        <authorList>
            <person name="Lima N.C."/>
            <person name="Parody-Merino A.M."/>
            <person name="Battley P.F."/>
            <person name="Fidler A.E."/>
            <person name="Prosdocimi F."/>
        </authorList>
    </citation>
    <scope>NUCLEOTIDE SEQUENCE [LARGE SCALE GENOMIC DNA]</scope>
</reference>
<evidence type="ECO:0000313" key="1">
    <source>
        <dbReference type="EMBL" id="PKU28674.1"/>
    </source>
</evidence>
<proteinExistence type="predicted"/>
<name>A0A2I0T4F0_LIMLA</name>
<dbReference type="Proteomes" id="UP000233556">
    <property type="component" value="Unassembled WGS sequence"/>
</dbReference>
<protein>
    <submittedName>
        <fullName evidence="1">Outer dense fiber protein 3-like</fullName>
    </submittedName>
</protein>
<keyword evidence="2" id="KW-1185">Reference proteome</keyword>
<accession>A0A2I0T4F0</accession>
<organism evidence="1 2">
    <name type="scientific">Limosa lapponica baueri</name>
    <dbReference type="NCBI Taxonomy" id="1758121"/>
    <lineage>
        <taxon>Eukaryota</taxon>
        <taxon>Metazoa</taxon>
        <taxon>Chordata</taxon>
        <taxon>Craniata</taxon>
        <taxon>Vertebrata</taxon>
        <taxon>Euteleostomi</taxon>
        <taxon>Archelosauria</taxon>
        <taxon>Archosauria</taxon>
        <taxon>Dinosauria</taxon>
        <taxon>Saurischia</taxon>
        <taxon>Theropoda</taxon>
        <taxon>Coelurosauria</taxon>
        <taxon>Aves</taxon>
        <taxon>Neognathae</taxon>
        <taxon>Neoaves</taxon>
        <taxon>Charadriiformes</taxon>
        <taxon>Scolopacidae</taxon>
        <taxon>Limosa</taxon>
    </lineage>
</organism>
<dbReference type="OrthoDB" id="429991at2759"/>
<sequence length="94" mass="10462">MSTPCFWPCNYATKNANQHIFKCPLEQPMAFWHKQAQSQTRGPSTYPLPRLIGPNITYTTASPCYTMVGKRKRGGFAKEPARVSCSPPLSPSPC</sequence>
<evidence type="ECO:0000313" key="2">
    <source>
        <dbReference type="Proteomes" id="UP000233556"/>
    </source>
</evidence>